<dbReference type="PANTHER" id="PTHR33823">
    <property type="entry name" value="RNA POLYMERASE-BINDING TRANSCRIPTION FACTOR DKSA-RELATED"/>
    <property type="match status" value="1"/>
</dbReference>
<dbReference type="RefSeq" id="WP_150608230.1">
    <property type="nucleotide sequence ID" value="NZ_CABPRY010000003.1"/>
</dbReference>
<evidence type="ECO:0000256" key="5">
    <source>
        <dbReference type="SAM" id="MobiDB-lite"/>
    </source>
</evidence>
<dbReference type="Gene3D" id="1.20.120.910">
    <property type="entry name" value="DksA, coiled-coil domain"/>
    <property type="match status" value="1"/>
</dbReference>
<evidence type="ECO:0000259" key="6">
    <source>
        <dbReference type="Pfam" id="PF01258"/>
    </source>
</evidence>
<feature type="domain" description="Zinc finger DksA/TraR C4-type" evidence="6">
    <location>
        <begin position="82"/>
        <end position="117"/>
    </location>
</feature>
<dbReference type="EMBL" id="CABPRY010000003">
    <property type="protein sequence ID" value="VVE00150.1"/>
    <property type="molecule type" value="Genomic_DNA"/>
</dbReference>
<dbReference type="Proteomes" id="UP000396788">
    <property type="component" value="Unassembled WGS sequence"/>
</dbReference>
<evidence type="ECO:0000256" key="4">
    <source>
        <dbReference type="PROSITE-ProRule" id="PRU00510"/>
    </source>
</evidence>
<evidence type="ECO:0000256" key="1">
    <source>
        <dbReference type="ARBA" id="ARBA00022723"/>
    </source>
</evidence>
<dbReference type="SUPFAM" id="SSF109635">
    <property type="entry name" value="DnaK suppressor protein DksA, alpha-hairpin domain"/>
    <property type="match status" value="1"/>
</dbReference>
<dbReference type="PANTHER" id="PTHR33823:SF4">
    <property type="entry name" value="GENERAL STRESS PROTEIN 16O"/>
    <property type="match status" value="1"/>
</dbReference>
<protein>
    <submittedName>
        <fullName evidence="7">RNA polymerase-binding transcription factor DksA</fullName>
    </submittedName>
</protein>
<keyword evidence="1" id="KW-0479">Metal-binding</keyword>
<organism evidence="7 8">
    <name type="scientific">Pandoraea cepalis</name>
    <dbReference type="NCBI Taxonomy" id="2508294"/>
    <lineage>
        <taxon>Bacteria</taxon>
        <taxon>Pseudomonadati</taxon>
        <taxon>Pseudomonadota</taxon>
        <taxon>Betaproteobacteria</taxon>
        <taxon>Burkholderiales</taxon>
        <taxon>Burkholderiaceae</taxon>
        <taxon>Pandoraea</taxon>
    </lineage>
</organism>
<dbReference type="AlphaFoldDB" id="A0A5E4UP55"/>
<evidence type="ECO:0000256" key="3">
    <source>
        <dbReference type="ARBA" id="ARBA00022833"/>
    </source>
</evidence>
<evidence type="ECO:0000256" key="2">
    <source>
        <dbReference type="ARBA" id="ARBA00022771"/>
    </source>
</evidence>
<dbReference type="GO" id="GO:0008270">
    <property type="term" value="F:zinc ion binding"/>
    <property type="evidence" value="ECO:0007669"/>
    <property type="project" value="UniProtKB-KW"/>
</dbReference>
<dbReference type="Pfam" id="PF01258">
    <property type="entry name" value="zf-dskA_traR"/>
    <property type="match status" value="1"/>
</dbReference>
<name>A0A5E4UP55_9BURK</name>
<keyword evidence="2" id="KW-0863">Zinc-finger</keyword>
<feature type="zinc finger region" description="dksA C4-type" evidence="4">
    <location>
        <begin position="87"/>
        <end position="111"/>
    </location>
</feature>
<dbReference type="InterPro" id="IPR037187">
    <property type="entry name" value="DnaK_N"/>
</dbReference>
<feature type="region of interest" description="Disordered" evidence="5">
    <location>
        <begin position="30"/>
        <end position="53"/>
    </location>
</feature>
<sequence length="125" mass="14057">MESLKNPGLGALETQMDTEEKRIQAAVATTEPPLGELAASEPHDDADLANEETAERLQDAMLDHYRQQLADIEAARDRIRRGEYGICIDCRQSIPFARLKAYPTAKRCAACQHRHEQLFAIDHAR</sequence>
<reference evidence="7 8" key="1">
    <citation type="submission" date="2019-08" db="EMBL/GenBank/DDBJ databases">
        <authorList>
            <person name="Peeters C."/>
        </authorList>
    </citation>
    <scope>NUCLEOTIDE SEQUENCE [LARGE SCALE GENOMIC DNA]</scope>
    <source>
        <strain evidence="7 8">LMG 31107</strain>
    </source>
</reference>
<keyword evidence="3" id="KW-0862">Zinc</keyword>
<dbReference type="PROSITE" id="PS51128">
    <property type="entry name" value="ZF_DKSA_2"/>
    <property type="match status" value="1"/>
</dbReference>
<dbReference type="InterPro" id="IPR000962">
    <property type="entry name" value="Znf_DskA_TraR"/>
</dbReference>
<accession>A0A5E4UP55</accession>
<evidence type="ECO:0000313" key="8">
    <source>
        <dbReference type="Proteomes" id="UP000396788"/>
    </source>
</evidence>
<evidence type="ECO:0000313" key="7">
    <source>
        <dbReference type="EMBL" id="VVE00150.1"/>
    </source>
</evidence>
<proteinExistence type="predicted"/>
<dbReference type="SUPFAM" id="SSF57716">
    <property type="entry name" value="Glucocorticoid receptor-like (DNA-binding domain)"/>
    <property type="match status" value="1"/>
</dbReference>
<gene>
    <name evidence="7" type="primary">dksA_2</name>
    <name evidence="7" type="ORF">PCE31107_02101</name>
</gene>